<evidence type="ECO:0000313" key="2">
    <source>
        <dbReference type="Proteomes" id="UP000188268"/>
    </source>
</evidence>
<protein>
    <submittedName>
        <fullName evidence="1">Uncharacterized protein</fullName>
    </submittedName>
</protein>
<reference evidence="1 2" key="1">
    <citation type="submission" date="2013-09" db="EMBL/GenBank/DDBJ databases">
        <title>Corchorus capsularis genome sequencing.</title>
        <authorList>
            <person name="Alam M."/>
            <person name="Haque M.S."/>
            <person name="Islam M.S."/>
            <person name="Emdad E.M."/>
            <person name="Islam M.M."/>
            <person name="Ahmed B."/>
            <person name="Halim A."/>
            <person name="Hossen Q.M.M."/>
            <person name="Hossain M.Z."/>
            <person name="Ahmed R."/>
            <person name="Khan M.M."/>
            <person name="Islam R."/>
            <person name="Rashid M.M."/>
            <person name="Khan S.A."/>
            <person name="Rahman M.S."/>
            <person name="Alam M."/>
        </authorList>
    </citation>
    <scope>NUCLEOTIDE SEQUENCE [LARGE SCALE GENOMIC DNA]</scope>
    <source>
        <strain evidence="2">cv. CVL-1</strain>
        <tissue evidence="1">Whole seedling</tissue>
    </source>
</reference>
<name>A0A1R3IRX1_COCAP</name>
<comment type="caution">
    <text evidence="1">The sequence shown here is derived from an EMBL/GenBank/DDBJ whole genome shotgun (WGS) entry which is preliminary data.</text>
</comment>
<dbReference type="STRING" id="210143.A0A1R3IRX1"/>
<dbReference type="Proteomes" id="UP000188268">
    <property type="component" value="Unassembled WGS sequence"/>
</dbReference>
<dbReference type="AlphaFoldDB" id="A0A1R3IRX1"/>
<organism evidence="1 2">
    <name type="scientific">Corchorus capsularis</name>
    <name type="common">Jute</name>
    <dbReference type="NCBI Taxonomy" id="210143"/>
    <lineage>
        <taxon>Eukaryota</taxon>
        <taxon>Viridiplantae</taxon>
        <taxon>Streptophyta</taxon>
        <taxon>Embryophyta</taxon>
        <taxon>Tracheophyta</taxon>
        <taxon>Spermatophyta</taxon>
        <taxon>Magnoliopsida</taxon>
        <taxon>eudicotyledons</taxon>
        <taxon>Gunneridae</taxon>
        <taxon>Pentapetalae</taxon>
        <taxon>rosids</taxon>
        <taxon>malvids</taxon>
        <taxon>Malvales</taxon>
        <taxon>Malvaceae</taxon>
        <taxon>Grewioideae</taxon>
        <taxon>Apeibeae</taxon>
        <taxon>Corchorus</taxon>
    </lineage>
</organism>
<dbReference type="OrthoDB" id="1571544at2759"/>
<sequence>MALVLTGLGKEADKKTVNNTLFSSQPRDKKSLFVEQMDGITVMLRTKYKSYLQAIVEKLVNNILGDTFASQMQRLQGNLLQEKDLEPPRSVIEARSILCRDTANATCFYV</sequence>
<dbReference type="EMBL" id="AWWV01009614">
    <property type="protein sequence ID" value="OMO85333.1"/>
    <property type="molecule type" value="Genomic_DNA"/>
</dbReference>
<dbReference type="PANTHER" id="PTHR31110:SF3">
    <property type="entry name" value="PORTAL PROTEIN"/>
    <property type="match status" value="1"/>
</dbReference>
<proteinExistence type="predicted"/>
<dbReference type="Gramene" id="OMO85333">
    <property type="protein sequence ID" value="OMO85333"/>
    <property type="gene ID" value="CCACVL1_10258"/>
</dbReference>
<evidence type="ECO:0000313" key="1">
    <source>
        <dbReference type="EMBL" id="OMO85333.1"/>
    </source>
</evidence>
<dbReference type="PANTHER" id="PTHR31110">
    <property type="entry name" value="PESTICIDAL CRYSTAL CRY8BA PROTEIN"/>
    <property type="match status" value="1"/>
</dbReference>
<gene>
    <name evidence="1" type="ORF">CCACVL1_10258</name>
</gene>
<accession>A0A1R3IRX1</accession>
<keyword evidence="2" id="KW-1185">Reference proteome</keyword>